<feature type="transmembrane region" description="Helical" evidence="6">
    <location>
        <begin position="249"/>
        <end position="269"/>
    </location>
</feature>
<evidence type="ECO:0000256" key="2">
    <source>
        <dbReference type="ARBA" id="ARBA00009765"/>
    </source>
</evidence>
<evidence type="ECO:0000313" key="8">
    <source>
        <dbReference type="Proteomes" id="UP000230557"/>
    </source>
</evidence>
<name>A0A2H0VGE4_9BACT</name>
<dbReference type="PANTHER" id="PTHR47891:SF1">
    <property type="entry name" value="CORA-MAGNESIUM AND COBALT TRANSPORTER"/>
    <property type="match status" value="1"/>
</dbReference>
<dbReference type="AlphaFoldDB" id="A0A2H0VGE4"/>
<dbReference type="CDD" id="cd12827">
    <property type="entry name" value="EcCorA_ZntB-like_u2"/>
    <property type="match status" value="1"/>
</dbReference>
<dbReference type="EMBL" id="PFAJ01000017">
    <property type="protein sequence ID" value="PIR97429.1"/>
    <property type="molecule type" value="Genomic_DNA"/>
</dbReference>
<dbReference type="InterPro" id="IPR045861">
    <property type="entry name" value="CorA_cytoplasmic_dom"/>
</dbReference>
<reference evidence="8" key="1">
    <citation type="submission" date="2017-09" db="EMBL/GenBank/DDBJ databases">
        <title>Depth-based differentiation of microbial function through sediment-hosted aquifers and enrichment of novel symbionts in the deep terrestrial subsurface.</title>
        <authorList>
            <person name="Probst A.J."/>
            <person name="Ladd B."/>
            <person name="Jarett J.K."/>
            <person name="Geller-Mcgrath D.E."/>
            <person name="Sieber C.M.K."/>
            <person name="Emerson J.B."/>
            <person name="Anantharaman K."/>
            <person name="Thomas B.C."/>
            <person name="Malmstrom R."/>
            <person name="Stieglmeier M."/>
            <person name="Klingl A."/>
            <person name="Woyke T."/>
            <person name="Ryan C.M."/>
            <person name="Banfield J.F."/>
        </authorList>
    </citation>
    <scope>NUCLEOTIDE SEQUENCE [LARGE SCALE GENOMIC DNA]</scope>
</reference>
<dbReference type="SUPFAM" id="SSF143865">
    <property type="entry name" value="CorA soluble domain-like"/>
    <property type="match status" value="1"/>
</dbReference>
<protein>
    <recommendedName>
        <fullName evidence="9">Magnesium transporter CorA family protein</fullName>
    </recommendedName>
</protein>
<comment type="subcellular location">
    <subcellularLocation>
        <location evidence="1">Membrane</location>
        <topology evidence="1">Multi-pass membrane protein</topology>
    </subcellularLocation>
</comment>
<dbReference type="Gene3D" id="3.30.460.20">
    <property type="entry name" value="CorA soluble domain-like"/>
    <property type="match status" value="1"/>
</dbReference>
<dbReference type="InterPro" id="IPR047199">
    <property type="entry name" value="CorA-like"/>
</dbReference>
<keyword evidence="5 6" id="KW-0472">Membrane</keyword>
<comment type="similarity">
    <text evidence="2">Belongs to the CorA metal ion transporter (MIT) (TC 1.A.35) family.</text>
</comment>
<dbReference type="InterPro" id="IPR045863">
    <property type="entry name" value="CorA_TM1_TM2"/>
</dbReference>
<evidence type="ECO:0000256" key="3">
    <source>
        <dbReference type="ARBA" id="ARBA00022692"/>
    </source>
</evidence>
<proteinExistence type="inferred from homology"/>
<evidence type="ECO:0008006" key="9">
    <source>
        <dbReference type="Google" id="ProtNLM"/>
    </source>
</evidence>
<dbReference type="InterPro" id="IPR002523">
    <property type="entry name" value="MgTranspt_CorA/ZnTranspt_ZntB"/>
</dbReference>
<evidence type="ECO:0000256" key="4">
    <source>
        <dbReference type="ARBA" id="ARBA00022989"/>
    </source>
</evidence>
<dbReference type="Proteomes" id="UP000230557">
    <property type="component" value="Unassembled WGS sequence"/>
</dbReference>
<accession>A0A2H0VGE4</accession>
<organism evidence="7 8">
    <name type="scientific">Candidatus Doudnabacteria bacterium CG10_big_fil_rev_8_21_14_0_10_41_10</name>
    <dbReference type="NCBI Taxonomy" id="1974551"/>
    <lineage>
        <taxon>Bacteria</taxon>
        <taxon>Candidatus Doudnaibacteriota</taxon>
    </lineage>
</organism>
<keyword evidence="3 6" id="KW-0812">Transmembrane</keyword>
<comment type="caution">
    <text evidence="7">The sequence shown here is derived from an EMBL/GenBank/DDBJ whole genome shotgun (WGS) entry which is preliminary data.</text>
</comment>
<evidence type="ECO:0000256" key="5">
    <source>
        <dbReference type="ARBA" id="ARBA00023136"/>
    </source>
</evidence>
<dbReference type="PANTHER" id="PTHR47891">
    <property type="entry name" value="TRANSPORTER-RELATED"/>
    <property type="match status" value="1"/>
</dbReference>
<feature type="transmembrane region" description="Helical" evidence="6">
    <location>
        <begin position="281"/>
        <end position="301"/>
    </location>
</feature>
<dbReference type="Gene3D" id="1.20.58.340">
    <property type="entry name" value="Magnesium transport protein CorA, transmembrane region"/>
    <property type="match status" value="2"/>
</dbReference>
<sequence length="306" mass="34982">MIKYFYKSIKDSKIQILKEFRVGSWIYLEAPSREELEFLADRHGLELGHLIDATDPHEVPRLELEKNATYFFRRVPYQENGRVTTVPVLVAIGEDFVITVSREPLPFLQKLQKDHADFNTTQKTKVVLQIFSETSIAYSNFLTEIRKRVRTIGATFEKIDNRTVVQFIQFEEILNDFLAGMVPASAILEQLVTGKILQLYERDKDLVEDLALSAEQIIIQARASLRTIVNIREAYSTILTNNLNRVMKILTGLTIILSVSVIFTSLYGMNVALPGANSPNAFWGIVLLSAVVSLVLTFLFFKNRWF</sequence>
<dbReference type="SUPFAM" id="SSF144083">
    <property type="entry name" value="Magnesium transport protein CorA, transmembrane region"/>
    <property type="match status" value="1"/>
</dbReference>
<evidence type="ECO:0000313" key="7">
    <source>
        <dbReference type="EMBL" id="PIR97429.1"/>
    </source>
</evidence>
<dbReference type="Pfam" id="PF01544">
    <property type="entry name" value="CorA"/>
    <property type="match status" value="1"/>
</dbReference>
<gene>
    <name evidence="7" type="ORF">COT91_01330</name>
</gene>
<dbReference type="GO" id="GO:0016020">
    <property type="term" value="C:membrane"/>
    <property type="evidence" value="ECO:0007669"/>
    <property type="project" value="UniProtKB-SubCell"/>
</dbReference>
<dbReference type="GO" id="GO:0046873">
    <property type="term" value="F:metal ion transmembrane transporter activity"/>
    <property type="evidence" value="ECO:0007669"/>
    <property type="project" value="InterPro"/>
</dbReference>
<evidence type="ECO:0000256" key="6">
    <source>
        <dbReference type="SAM" id="Phobius"/>
    </source>
</evidence>
<keyword evidence="4 6" id="KW-1133">Transmembrane helix</keyword>
<evidence type="ECO:0000256" key="1">
    <source>
        <dbReference type="ARBA" id="ARBA00004141"/>
    </source>
</evidence>